<dbReference type="RefSeq" id="WP_154078635.1">
    <property type="nucleotide sequence ID" value="NZ_CP045929.1"/>
</dbReference>
<dbReference type="EMBL" id="CP045929">
    <property type="protein sequence ID" value="QGK72069.1"/>
    <property type="molecule type" value="Genomic_DNA"/>
</dbReference>
<sequence length="140" mass="14870">MTITAVWAISSPANTHAGDGLTVTEPSGVDELVDRLAEPNTGLAALWHEQREAADPDTGMLDHDVVTAVAAGFGYLAYIDTDHDYAVLDGDPDSPPLHVDDVHFPAGSGVVVDVLAEALREFLSTARRPVAVEWREVDPG</sequence>
<organism evidence="1 2">
    <name type="scientific">Allosaccharopolyspora coralli</name>
    <dbReference type="NCBI Taxonomy" id="2665642"/>
    <lineage>
        <taxon>Bacteria</taxon>
        <taxon>Bacillati</taxon>
        <taxon>Actinomycetota</taxon>
        <taxon>Actinomycetes</taxon>
        <taxon>Pseudonocardiales</taxon>
        <taxon>Pseudonocardiaceae</taxon>
        <taxon>Allosaccharopolyspora</taxon>
    </lineage>
</organism>
<dbReference type="Proteomes" id="UP000371041">
    <property type="component" value="Chromosome"/>
</dbReference>
<dbReference type="InterPro" id="IPR025680">
    <property type="entry name" value="DddI"/>
</dbReference>
<dbReference type="AlphaFoldDB" id="A0A5Q3QKY0"/>
<gene>
    <name evidence="1" type="ORF">GIY23_05370</name>
</gene>
<dbReference type="Pfam" id="PF14430">
    <property type="entry name" value="Imm1"/>
    <property type="match status" value="1"/>
</dbReference>
<keyword evidence="2" id="KW-1185">Reference proteome</keyword>
<proteinExistence type="predicted"/>
<reference evidence="2" key="1">
    <citation type="submission" date="2019-11" db="EMBL/GenBank/DDBJ databases">
        <title>The complete genome sequence of Saccharopolyspora sp. E2A.</title>
        <authorList>
            <person name="Zhang G."/>
        </authorList>
    </citation>
    <scope>NUCLEOTIDE SEQUENCE [LARGE SCALE GENOMIC DNA]</scope>
    <source>
        <strain evidence="2">E2A</strain>
    </source>
</reference>
<evidence type="ECO:0000313" key="2">
    <source>
        <dbReference type="Proteomes" id="UP000371041"/>
    </source>
</evidence>
<evidence type="ECO:0000313" key="1">
    <source>
        <dbReference type="EMBL" id="QGK72069.1"/>
    </source>
</evidence>
<dbReference type="KEGG" id="sace:GIY23_05370"/>
<protein>
    <recommendedName>
        <fullName evidence="3">Immunity protein Imm1</fullName>
    </recommendedName>
</protein>
<accession>A0A5Q3QKY0</accession>
<evidence type="ECO:0008006" key="3">
    <source>
        <dbReference type="Google" id="ProtNLM"/>
    </source>
</evidence>
<name>A0A5Q3QKY0_9PSEU</name>